<protein>
    <submittedName>
        <fullName evidence="1">Uncharacterized protein</fullName>
    </submittedName>
</protein>
<keyword evidence="2" id="KW-1185">Reference proteome</keyword>
<dbReference type="GeneID" id="25918146"/>
<dbReference type="Proteomes" id="UP000054560">
    <property type="component" value="Unassembled WGS sequence"/>
</dbReference>
<proteinExistence type="predicted"/>
<dbReference type="EMBL" id="KQ253110">
    <property type="protein sequence ID" value="KNC69839.1"/>
    <property type="molecule type" value="Genomic_DNA"/>
</dbReference>
<evidence type="ECO:0000313" key="2">
    <source>
        <dbReference type="Proteomes" id="UP000054560"/>
    </source>
</evidence>
<name>A0A0L0EZN9_9EUKA</name>
<feature type="non-terminal residue" evidence="1">
    <location>
        <position position="52"/>
    </location>
</feature>
<accession>A0A0L0EZN9</accession>
<reference evidence="1 2" key="1">
    <citation type="submission" date="2011-02" db="EMBL/GenBank/DDBJ databases">
        <title>The Genome Sequence of Sphaeroforma arctica JP610.</title>
        <authorList>
            <consortium name="The Broad Institute Genome Sequencing Platform"/>
            <person name="Russ C."/>
            <person name="Cuomo C."/>
            <person name="Young S.K."/>
            <person name="Zeng Q."/>
            <person name="Gargeya S."/>
            <person name="Alvarado L."/>
            <person name="Berlin A."/>
            <person name="Chapman S.B."/>
            <person name="Chen Z."/>
            <person name="Freedman E."/>
            <person name="Gellesch M."/>
            <person name="Goldberg J."/>
            <person name="Griggs A."/>
            <person name="Gujja S."/>
            <person name="Heilman E."/>
            <person name="Heiman D."/>
            <person name="Howarth C."/>
            <person name="Mehta T."/>
            <person name="Neiman D."/>
            <person name="Pearson M."/>
            <person name="Roberts A."/>
            <person name="Saif S."/>
            <person name="Shea T."/>
            <person name="Shenoy N."/>
            <person name="Sisk P."/>
            <person name="Stolte C."/>
            <person name="Sykes S."/>
            <person name="White J."/>
            <person name="Yandava C."/>
            <person name="Burger G."/>
            <person name="Gray M.W."/>
            <person name="Holland P.W.H."/>
            <person name="King N."/>
            <person name="Lang F.B.F."/>
            <person name="Roger A.J."/>
            <person name="Ruiz-Trillo I."/>
            <person name="Haas B."/>
            <person name="Nusbaum C."/>
            <person name="Birren B."/>
        </authorList>
    </citation>
    <scope>NUCLEOTIDE SEQUENCE [LARGE SCALE GENOMIC DNA]</scope>
    <source>
        <strain evidence="1 2">JP610</strain>
    </source>
</reference>
<evidence type="ECO:0000313" key="1">
    <source>
        <dbReference type="EMBL" id="KNC69839.1"/>
    </source>
</evidence>
<dbReference type="AlphaFoldDB" id="A0A0L0EZN9"/>
<organism evidence="1 2">
    <name type="scientific">Sphaeroforma arctica JP610</name>
    <dbReference type="NCBI Taxonomy" id="667725"/>
    <lineage>
        <taxon>Eukaryota</taxon>
        <taxon>Ichthyosporea</taxon>
        <taxon>Ichthyophonida</taxon>
        <taxon>Sphaeroforma</taxon>
    </lineage>
</organism>
<sequence>MDPDDRALATVEKMNTRTVNFDLIESLIISILRTRAAVNEGMGDGNGSADIA</sequence>
<gene>
    <name evidence="1" type="ORF">SARC_17642</name>
</gene>
<dbReference type="RefSeq" id="XP_014143741.1">
    <property type="nucleotide sequence ID" value="XM_014288266.1"/>
</dbReference>